<feature type="transmembrane region" description="Helical" evidence="6">
    <location>
        <begin position="190"/>
        <end position="212"/>
    </location>
</feature>
<dbReference type="KEGG" id="cbar:PATL70BA_1228"/>
<feature type="transmembrane region" description="Helical" evidence="6">
    <location>
        <begin position="37"/>
        <end position="59"/>
    </location>
</feature>
<comment type="similarity">
    <text evidence="2">Belongs to the GDT1 family.</text>
</comment>
<evidence type="ECO:0000256" key="6">
    <source>
        <dbReference type="SAM" id="Phobius"/>
    </source>
</evidence>
<dbReference type="Pfam" id="PF00753">
    <property type="entry name" value="Lactamase_B"/>
    <property type="match status" value="1"/>
</dbReference>
<evidence type="ECO:0000256" key="1">
    <source>
        <dbReference type="ARBA" id="ARBA00004141"/>
    </source>
</evidence>
<accession>A0A3P7PSR1</accession>
<feature type="transmembrane region" description="Helical" evidence="6">
    <location>
        <begin position="135"/>
        <end position="153"/>
    </location>
</feature>
<evidence type="ECO:0000256" key="3">
    <source>
        <dbReference type="ARBA" id="ARBA00022692"/>
    </source>
</evidence>
<organism evidence="8 9">
    <name type="scientific">Petrocella atlantisensis</name>
    <dbReference type="NCBI Taxonomy" id="2173034"/>
    <lineage>
        <taxon>Bacteria</taxon>
        <taxon>Bacillati</taxon>
        <taxon>Bacillota</taxon>
        <taxon>Clostridia</taxon>
        <taxon>Lachnospirales</taxon>
        <taxon>Vallitaleaceae</taxon>
        <taxon>Petrocella</taxon>
    </lineage>
</organism>
<gene>
    <name evidence="8" type="ORF">PATL70BA_1228</name>
</gene>
<dbReference type="InterPro" id="IPR050855">
    <property type="entry name" value="NDM-1-like"/>
</dbReference>
<protein>
    <recommendedName>
        <fullName evidence="7">Metallo-beta-lactamase domain-containing protein</fullName>
    </recommendedName>
</protein>
<dbReference type="InterPro" id="IPR001727">
    <property type="entry name" value="GDT1-like"/>
</dbReference>
<keyword evidence="9" id="KW-1185">Reference proteome</keyword>
<keyword evidence="4 6" id="KW-1133">Transmembrane helix</keyword>
<keyword evidence="5 6" id="KW-0472">Membrane</keyword>
<evidence type="ECO:0000313" key="9">
    <source>
        <dbReference type="Proteomes" id="UP000279029"/>
    </source>
</evidence>
<reference evidence="8 9" key="1">
    <citation type="submission" date="2018-09" db="EMBL/GenBank/DDBJ databases">
        <authorList>
            <person name="Postec A."/>
        </authorList>
    </citation>
    <scope>NUCLEOTIDE SEQUENCE [LARGE SCALE GENOMIC DNA]</scope>
    <source>
        <strain evidence="8">70B-A</strain>
    </source>
</reference>
<feature type="transmembrane region" description="Helical" evidence="6">
    <location>
        <begin position="165"/>
        <end position="184"/>
    </location>
</feature>
<dbReference type="RefSeq" id="WP_172596122.1">
    <property type="nucleotide sequence ID" value="NZ_LR130778.1"/>
</dbReference>
<keyword evidence="3 6" id="KW-0812">Transmembrane</keyword>
<dbReference type="PANTHER" id="PTHR42951">
    <property type="entry name" value="METALLO-BETA-LACTAMASE DOMAIN-CONTAINING"/>
    <property type="match status" value="1"/>
</dbReference>
<proteinExistence type="inferred from homology"/>
<feature type="domain" description="Metallo-beta-lactamase" evidence="7">
    <location>
        <begin position="386"/>
        <end position="589"/>
    </location>
</feature>
<sequence length="614" mass="69698">MVQEIFRALLLIFVAEMGDKTQILAMAFATRFPVKKVLLGIGIGSLLNHGLAVMLGSYLSTFIPMNTLQMVAGVAFIGFALWTLKTEENEDEEKESKIQFGPVGTVALAFFLGELGDKTQLTAITLAADAYYPKMILLGTVSGMIATGALGIFVGKKMGDKIPELGIKLFAASIFMFFGLQKLVQTISPGYLIPIFIVPFIIGLGLMVIFMINKLLKQRKEGIQTALIIKARMLHDYYEHIQDDLAKICVGNRHCSFCEGSQCVIGHAKVVIEEAQRDKRESLDVDGIRPSYYKKPFSNEKVYDSLVDTICVMDHVENQELLAYAQLIRKQMEVILLDEYIEEYVNTNDYIQSIMKINKEIGIKIKKLYTVRKPIEDRIINLGNRINNLYLIEILDGYLLVDTGYREQYDDFCKKLDKHQIRLNEITYVFLTHAHDDHAGFLNQILEATKAKVILHPEAVSRLQSGQNSFEGGCSSKLAWSFCKIMKWFGKGDHKYQPVNAFDRYLIVNQENKQQIETLLGAEIIELPGHTEDSIGLLYNNHVLFSGDATMNGFPSRHHVIIWIENLIDYKNTWEKMAKLDYSKIYPSHGSPFRKKQLLKNIGQLNIIKIYPLH</sequence>
<feature type="transmembrane region" description="Helical" evidence="6">
    <location>
        <begin position="96"/>
        <end position="115"/>
    </location>
</feature>
<dbReference type="Pfam" id="PF01169">
    <property type="entry name" value="GDT1"/>
    <property type="match status" value="2"/>
</dbReference>
<dbReference type="GO" id="GO:0046873">
    <property type="term" value="F:metal ion transmembrane transporter activity"/>
    <property type="evidence" value="ECO:0007669"/>
    <property type="project" value="InterPro"/>
</dbReference>
<dbReference type="Gene3D" id="3.60.15.10">
    <property type="entry name" value="Ribonuclease Z/Hydroxyacylglutathione hydrolase-like"/>
    <property type="match status" value="1"/>
</dbReference>
<evidence type="ECO:0000259" key="7">
    <source>
        <dbReference type="SMART" id="SM00849"/>
    </source>
</evidence>
<evidence type="ECO:0000256" key="2">
    <source>
        <dbReference type="ARBA" id="ARBA00009190"/>
    </source>
</evidence>
<comment type="subcellular location">
    <subcellularLocation>
        <location evidence="1">Membrane</location>
        <topology evidence="1">Multi-pass membrane protein</topology>
    </subcellularLocation>
</comment>
<dbReference type="InterPro" id="IPR036866">
    <property type="entry name" value="RibonucZ/Hydroxyglut_hydro"/>
</dbReference>
<evidence type="ECO:0000313" key="8">
    <source>
        <dbReference type="EMBL" id="VDN47107.1"/>
    </source>
</evidence>
<evidence type="ECO:0000256" key="5">
    <source>
        <dbReference type="ARBA" id="ARBA00023136"/>
    </source>
</evidence>
<evidence type="ECO:0000256" key="4">
    <source>
        <dbReference type="ARBA" id="ARBA00022989"/>
    </source>
</evidence>
<dbReference type="EMBL" id="LR130778">
    <property type="protein sequence ID" value="VDN47107.1"/>
    <property type="molecule type" value="Genomic_DNA"/>
</dbReference>
<dbReference type="SUPFAM" id="SSF56281">
    <property type="entry name" value="Metallo-hydrolase/oxidoreductase"/>
    <property type="match status" value="1"/>
</dbReference>
<feature type="transmembrane region" description="Helical" evidence="6">
    <location>
        <begin position="65"/>
        <end position="84"/>
    </location>
</feature>
<dbReference type="SMART" id="SM00849">
    <property type="entry name" value="Lactamase_B"/>
    <property type="match status" value="1"/>
</dbReference>
<dbReference type="GO" id="GO:0016020">
    <property type="term" value="C:membrane"/>
    <property type="evidence" value="ECO:0007669"/>
    <property type="project" value="UniProtKB-SubCell"/>
</dbReference>
<dbReference type="AlphaFoldDB" id="A0A3P7PSR1"/>
<dbReference type="Proteomes" id="UP000279029">
    <property type="component" value="Chromosome"/>
</dbReference>
<name>A0A3P7PSR1_9FIRM</name>
<dbReference type="InterPro" id="IPR001279">
    <property type="entry name" value="Metallo-B-lactamas"/>
</dbReference>